<protein>
    <submittedName>
        <fullName evidence="1">Uncharacterized protein</fullName>
    </submittedName>
</protein>
<proteinExistence type="predicted"/>
<gene>
    <name evidence="1" type="primary">NDAI0I00110</name>
    <name evidence="1" type="ordered locus">NDAI_0I00110</name>
</gene>
<keyword evidence="2" id="KW-1185">Reference proteome</keyword>
<dbReference type="Proteomes" id="UP000000689">
    <property type="component" value="Chromosome 9"/>
</dbReference>
<dbReference type="OMA" id="GWKYYWS"/>
<reference evidence="1 2" key="1">
    <citation type="journal article" date="2011" name="Proc. Natl. Acad. Sci. U.S.A.">
        <title>Evolutionary erosion of yeast sex chromosomes by mating-type switching accidents.</title>
        <authorList>
            <person name="Gordon J.L."/>
            <person name="Armisen D."/>
            <person name="Proux-Wera E."/>
            <person name="Oheigeartaigh S.S."/>
            <person name="Byrne K.P."/>
            <person name="Wolfe K.H."/>
        </authorList>
    </citation>
    <scope>NUCLEOTIDE SEQUENCE [LARGE SCALE GENOMIC DNA]</scope>
    <source>
        <strain evidence="2">ATCC 10597 / BCRC 20456 / CBS 421 / NBRC 0211 / NRRL Y-12639</strain>
    </source>
</reference>
<dbReference type="AlphaFoldDB" id="G0WFL9"/>
<sequence length="144" mass="16849">MQQDWKSMLNDIVTDSNPGSLESTIRHTKKHTLEKRWNYFDVQWISWNYDNINHDLDKQAAEDRQVEEEEYDSAVYEYYNNNPAWKYCLSVFRNDHVGHEETYDDLGRDNAVHGELYFNTYGGVDGYCNDNKDGAQCGGIACET</sequence>
<evidence type="ECO:0000313" key="2">
    <source>
        <dbReference type="Proteomes" id="UP000000689"/>
    </source>
</evidence>
<dbReference type="eggNOG" id="ENOG502RZ0B">
    <property type="taxonomic scope" value="Eukaryota"/>
</dbReference>
<organism evidence="1 2">
    <name type="scientific">Naumovozyma dairenensis (strain ATCC 10597 / BCRC 20456 / CBS 421 / NBRC 0211 / NRRL Y-12639)</name>
    <name type="common">Saccharomyces dairenensis</name>
    <dbReference type="NCBI Taxonomy" id="1071378"/>
    <lineage>
        <taxon>Eukaryota</taxon>
        <taxon>Fungi</taxon>
        <taxon>Dikarya</taxon>
        <taxon>Ascomycota</taxon>
        <taxon>Saccharomycotina</taxon>
        <taxon>Saccharomycetes</taxon>
        <taxon>Saccharomycetales</taxon>
        <taxon>Saccharomycetaceae</taxon>
        <taxon>Naumovozyma</taxon>
    </lineage>
</organism>
<dbReference type="InterPro" id="IPR035237">
    <property type="entry name" value="DUF5341"/>
</dbReference>
<dbReference type="HOGENOM" id="CLU_160880_0_0_1"/>
<dbReference type="EMBL" id="HE580275">
    <property type="protein sequence ID" value="CCD26580.1"/>
    <property type="molecule type" value="Genomic_DNA"/>
</dbReference>
<dbReference type="KEGG" id="ndi:NDAI_0I00110"/>
<dbReference type="OrthoDB" id="4038251at2759"/>
<accession>G0WFL9</accession>
<evidence type="ECO:0000313" key="1">
    <source>
        <dbReference type="EMBL" id="CCD26580.1"/>
    </source>
</evidence>
<dbReference type="Pfam" id="PF17276">
    <property type="entry name" value="DUF5341"/>
    <property type="match status" value="1"/>
</dbReference>
<name>G0WFL9_NAUDC</name>
<dbReference type="GeneID" id="11496138"/>
<dbReference type="RefSeq" id="XP_003671823.1">
    <property type="nucleotide sequence ID" value="XM_003671775.1"/>
</dbReference>